<comment type="caution">
    <text evidence="1">The sequence shown here is derived from an EMBL/GenBank/DDBJ whole genome shotgun (WGS) entry which is preliminary data.</text>
</comment>
<dbReference type="Proteomes" id="UP000479710">
    <property type="component" value="Unassembled WGS sequence"/>
</dbReference>
<protein>
    <submittedName>
        <fullName evidence="1">Uncharacterized protein</fullName>
    </submittedName>
</protein>
<proteinExistence type="predicted"/>
<evidence type="ECO:0000313" key="2">
    <source>
        <dbReference type="Proteomes" id="UP000479710"/>
    </source>
</evidence>
<evidence type="ECO:0000313" key="1">
    <source>
        <dbReference type="EMBL" id="KAF0935441.1"/>
    </source>
</evidence>
<gene>
    <name evidence="1" type="ORF">E2562_032691</name>
</gene>
<keyword evidence="2" id="KW-1185">Reference proteome</keyword>
<name>A0A6G1FEZ2_9ORYZ</name>
<organism evidence="1 2">
    <name type="scientific">Oryza meyeriana var. granulata</name>
    <dbReference type="NCBI Taxonomy" id="110450"/>
    <lineage>
        <taxon>Eukaryota</taxon>
        <taxon>Viridiplantae</taxon>
        <taxon>Streptophyta</taxon>
        <taxon>Embryophyta</taxon>
        <taxon>Tracheophyta</taxon>
        <taxon>Spermatophyta</taxon>
        <taxon>Magnoliopsida</taxon>
        <taxon>Liliopsida</taxon>
        <taxon>Poales</taxon>
        <taxon>Poaceae</taxon>
        <taxon>BOP clade</taxon>
        <taxon>Oryzoideae</taxon>
        <taxon>Oryzeae</taxon>
        <taxon>Oryzinae</taxon>
        <taxon>Oryza</taxon>
        <taxon>Oryza meyeriana</taxon>
    </lineage>
</organism>
<dbReference type="OrthoDB" id="605328at2759"/>
<dbReference type="AlphaFoldDB" id="A0A6G1FEZ2"/>
<accession>A0A6G1FEZ2</accession>
<reference evidence="1 2" key="1">
    <citation type="submission" date="2019-11" db="EMBL/GenBank/DDBJ databases">
        <title>Whole genome sequence of Oryza granulata.</title>
        <authorList>
            <person name="Li W."/>
        </authorList>
    </citation>
    <scope>NUCLEOTIDE SEQUENCE [LARGE SCALE GENOMIC DNA]</scope>
    <source>
        <strain evidence="2">cv. Menghai</strain>
        <tissue evidence="1">Leaf</tissue>
    </source>
</reference>
<sequence length="61" mass="6780">MEGKKRRTIHMPDAGGDDVSVIHQTQGRLCALNVDPLDIFKLLPASEKKMVLYSTDSNKLP</sequence>
<dbReference type="EMBL" id="SPHZ02000001">
    <property type="protein sequence ID" value="KAF0935441.1"/>
    <property type="molecule type" value="Genomic_DNA"/>
</dbReference>